<protein>
    <submittedName>
        <fullName evidence="6">Multiple ankyrin repeats single kh domain-containing protein</fullName>
    </submittedName>
</protein>
<dbReference type="InterPro" id="IPR036770">
    <property type="entry name" value="Ankyrin_rpt-contain_sf"/>
</dbReference>
<evidence type="ECO:0000256" key="3">
    <source>
        <dbReference type="PROSITE-ProRule" id="PRU00023"/>
    </source>
</evidence>
<feature type="repeat" description="ANK" evidence="3">
    <location>
        <begin position="881"/>
        <end position="913"/>
    </location>
</feature>
<accession>A0AAD9YQQ4</accession>
<feature type="compositionally biased region" description="Polar residues" evidence="4">
    <location>
        <begin position="821"/>
        <end position="833"/>
    </location>
</feature>
<name>A0AAD9YQQ4_COLKA</name>
<dbReference type="PANTHER" id="PTHR24198:SF165">
    <property type="entry name" value="ANKYRIN REPEAT-CONTAINING PROTEIN-RELATED"/>
    <property type="match status" value="1"/>
</dbReference>
<keyword evidence="2 3" id="KW-0040">ANK repeat</keyword>
<dbReference type="SUPFAM" id="SSF48403">
    <property type="entry name" value="Ankyrin repeat"/>
    <property type="match status" value="2"/>
</dbReference>
<comment type="caution">
    <text evidence="6">The sequence shown here is derived from an EMBL/GenBank/DDBJ whole genome shotgun (WGS) entry which is preliminary data.</text>
</comment>
<dbReference type="Proteomes" id="UP001281614">
    <property type="component" value="Unassembled WGS sequence"/>
</dbReference>
<dbReference type="PROSITE" id="PS50088">
    <property type="entry name" value="ANK_REPEAT"/>
    <property type="match status" value="4"/>
</dbReference>
<dbReference type="PANTHER" id="PTHR24198">
    <property type="entry name" value="ANKYRIN REPEAT AND PROTEIN KINASE DOMAIN-CONTAINING PROTEIN"/>
    <property type="match status" value="1"/>
</dbReference>
<keyword evidence="1" id="KW-0677">Repeat</keyword>
<proteinExistence type="predicted"/>
<dbReference type="Pfam" id="PF12796">
    <property type="entry name" value="Ank_2"/>
    <property type="match status" value="3"/>
</dbReference>
<dbReference type="EMBL" id="VYYT01000053">
    <property type="protein sequence ID" value="KAK2773762.1"/>
    <property type="molecule type" value="Genomic_DNA"/>
</dbReference>
<dbReference type="SMART" id="SM00248">
    <property type="entry name" value="ANK"/>
    <property type="match status" value="9"/>
</dbReference>
<dbReference type="Pfam" id="PF24883">
    <property type="entry name" value="NPHP3_N"/>
    <property type="match status" value="1"/>
</dbReference>
<evidence type="ECO:0000313" key="7">
    <source>
        <dbReference type="Proteomes" id="UP001281614"/>
    </source>
</evidence>
<dbReference type="Pfam" id="PF00023">
    <property type="entry name" value="Ank"/>
    <property type="match status" value="1"/>
</dbReference>
<feature type="repeat" description="ANK" evidence="3">
    <location>
        <begin position="672"/>
        <end position="701"/>
    </location>
</feature>
<dbReference type="AlphaFoldDB" id="A0AAD9YQQ4"/>
<feature type="region of interest" description="Disordered" evidence="4">
    <location>
        <begin position="816"/>
        <end position="843"/>
    </location>
</feature>
<reference evidence="6" key="1">
    <citation type="submission" date="2023-02" db="EMBL/GenBank/DDBJ databases">
        <title>Colletotrichum kahawae CIFC_Que2 genome sequencing and assembly.</title>
        <authorList>
            <person name="Baroncelli R."/>
        </authorList>
    </citation>
    <scope>NUCLEOTIDE SEQUENCE</scope>
    <source>
        <strain evidence="6">CIFC_Que2</strain>
    </source>
</reference>
<evidence type="ECO:0000256" key="4">
    <source>
        <dbReference type="SAM" id="MobiDB-lite"/>
    </source>
</evidence>
<feature type="domain" description="Nephrocystin 3-like N-terminal" evidence="5">
    <location>
        <begin position="10"/>
        <end position="135"/>
    </location>
</feature>
<evidence type="ECO:0000313" key="6">
    <source>
        <dbReference type="EMBL" id="KAK2773762.1"/>
    </source>
</evidence>
<dbReference type="InterPro" id="IPR056884">
    <property type="entry name" value="NPHP3-like_N"/>
</dbReference>
<sequence length="1122" mass="122231">MLSLAGSNTSKTPLGYFYCANPEFEKARRSCDDVLRTILFQLSIDPSSKTTVKQFLCSEYERQVARSQAGKLDVAKLRAKDCVRLILELAEQDPVTIIIDGIDSVQDEDRHTLVKALGDIVSQADNLAKIFVTSRSSSRAAMIPNSASQIEITPQLVRKDMENFVRHEIDAAVAGKLLLEGNLHLDTREALEDALLDGAGQMFLWVKLQIERLCRETVEDDVISTLRKKLPESMDQLYQNSLDSISRAGGKARDLAMKVLSWVLYMREPLTPRALLATLESGGGTTLDANQLMNTCYNLVLLDTQCNVVRFSHQSVQDFLKDHESFAAGTAHNLLASLCVEACSRGPMAEQPPSIPSDDFYIYAAMYWPVHSKMAQDLCNGGAPSEDASLTRTIISFMFDEDWVTTMAFELWIETLGVIILALERNHEMLPALSAISNNEIGFLFLLSTFGLENPLRIALSQIHSVDVNRANELGCKPVYLASAFGHTNAVAILASYGAELNIECGKFGSPLHAACFNGHLQVVDELLELGAHTACGSTFKNALEAAFRGGQESVAVRLVDSGSSVTNESEYDEAMQGAAFIGFIRVVQLLETSRFKFLRQDNDNKVKMRLMKAVQGGQLGVIRQFLRNTTGKQSLIPPDAVASATLHNHKDLVEFLLDQDMDVEFEGAFGTPLRTAALLDYRPLVCILLEKGADINANSSFGAALQAAALKGHDSIVRLLIEEGANVNQRTGFYGSALQAAAYHGQLGTVELLLDAKADISQAGFSKNAFTAAAASGHPEVIALMLRKGYAYQQHSSLVFSAKQTPPPRYVCLWTKPSPGGQQQHQRSQTNGRPLGHRDSQGSQEPLVDFNVILGGGDAVSEALQSSKRQISQLQGEASQKRCPLQAAALAGHVDTVKFLLERKDNLRISDGEIKLAVEAAAEAGHSSIIQLIVENMKNGNSIESCIRGMVQKGHAAGQPDVVRFGLALASQHLATEESSKLQKMVAPASETYRNTERSKKKLSSNFALSCKTGDLRLLATMLEMGDHKLLSAKDVVLGIHISALSGSIAIAEALLKPPFWQDWMSISGERLFVTAAASGSVAIMKLFVLFWPQLLTTSRTTALSHALRSASEKLSDSQKM</sequence>
<keyword evidence="7" id="KW-1185">Reference proteome</keyword>
<organism evidence="6 7">
    <name type="scientific">Colletotrichum kahawae</name>
    <name type="common">Coffee berry disease fungus</name>
    <dbReference type="NCBI Taxonomy" id="34407"/>
    <lineage>
        <taxon>Eukaryota</taxon>
        <taxon>Fungi</taxon>
        <taxon>Dikarya</taxon>
        <taxon>Ascomycota</taxon>
        <taxon>Pezizomycotina</taxon>
        <taxon>Sordariomycetes</taxon>
        <taxon>Hypocreomycetidae</taxon>
        <taxon>Glomerellales</taxon>
        <taxon>Glomerellaceae</taxon>
        <taxon>Colletotrichum</taxon>
        <taxon>Colletotrichum gloeosporioides species complex</taxon>
    </lineage>
</organism>
<dbReference type="PROSITE" id="PS50297">
    <property type="entry name" value="ANK_REP_REGION"/>
    <property type="match status" value="2"/>
</dbReference>
<dbReference type="Gene3D" id="1.25.40.20">
    <property type="entry name" value="Ankyrin repeat-containing domain"/>
    <property type="match status" value="3"/>
</dbReference>
<feature type="repeat" description="ANK" evidence="3">
    <location>
        <begin position="507"/>
        <end position="539"/>
    </location>
</feature>
<feature type="repeat" description="ANK" evidence="3">
    <location>
        <begin position="701"/>
        <end position="733"/>
    </location>
</feature>
<evidence type="ECO:0000256" key="2">
    <source>
        <dbReference type="ARBA" id="ARBA00023043"/>
    </source>
</evidence>
<evidence type="ECO:0000256" key="1">
    <source>
        <dbReference type="ARBA" id="ARBA00022737"/>
    </source>
</evidence>
<evidence type="ECO:0000259" key="5">
    <source>
        <dbReference type="Pfam" id="PF24883"/>
    </source>
</evidence>
<dbReference type="InterPro" id="IPR002110">
    <property type="entry name" value="Ankyrin_rpt"/>
</dbReference>
<gene>
    <name evidence="6" type="ORF">CKAH01_13441</name>
</gene>